<comment type="similarity">
    <text evidence="1">Belongs to the heat shock protein 70 family.</text>
</comment>
<reference evidence="5" key="3">
    <citation type="journal article" date="2016" name="Gigascience">
        <title>De novo construction of an expanded transcriptome assembly for the western tarnished plant bug, Lygus hesperus.</title>
        <authorList>
            <person name="Tassone E.E."/>
            <person name="Geib S.M."/>
            <person name="Hall B."/>
            <person name="Fabrick J.A."/>
            <person name="Brent C.S."/>
            <person name="Hull J.J."/>
        </authorList>
    </citation>
    <scope>NUCLEOTIDE SEQUENCE</scope>
</reference>
<dbReference type="PRINTS" id="PR00301">
    <property type="entry name" value="HEATSHOCK70"/>
</dbReference>
<dbReference type="InterPro" id="IPR018181">
    <property type="entry name" value="Heat_shock_70_CS"/>
</dbReference>
<evidence type="ECO:0000313" key="4">
    <source>
        <dbReference type="EMBL" id="JAG40247.1"/>
    </source>
</evidence>
<protein>
    <submittedName>
        <fullName evidence="4">Heat shock cognate HSP70 protein</fullName>
    </submittedName>
</protein>
<dbReference type="GO" id="GO:0005524">
    <property type="term" value="F:ATP binding"/>
    <property type="evidence" value="ECO:0007669"/>
    <property type="project" value="UniProtKB-KW"/>
</dbReference>
<gene>
    <name evidence="4" type="primary">HSP7C_1</name>
    <name evidence="5" type="synonym">HSP7C</name>
    <name evidence="4" type="ORF">CM83_31365</name>
    <name evidence="5" type="ORF">g.97499</name>
</gene>
<dbReference type="GO" id="GO:0140662">
    <property type="term" value="F:ATP-dependent protein folding chaperone"/>
    <property type="evidence" value="ECO:0007669"/>
    <property type="project" value="InterPro"/>
</dbReference>
<name>A0A0A9Z4R8_LYGHE</name>
<dbReference type="EMBL" id="GDHC01008150">
    <property type="protein sequence ID" value="JAQ10479.1"/>
    <property type="molecule type" value="Transcribed_RNA"/>
</dbReference>
<sequence>MQSRFDGAIGIDLGTTNCCVAVFVHDHVEVIPNDQGNRTTPSCVAFYNDEILVGDSAKNLATRGVLSVVYDAKRMIGHHYSDKVIQEDCVRWPFVLHQGEQDKIEIEVSFREEVLHLAPEQISAYVLSYLKSCAEKFLGKSVSNAVITVPAYFNDAQRERTKAAA</sequence>
<evidence type="ECO:0000256" key="1">
    <source>
        <dbReference type="ARBA" id="ARBA00007381"/>
    </source>
</evidence>
<accession>A0A0A9Z4R8</accession>
<reference evidence="4" key="2">
    <citation type="submission" date="2014-07" db="EMBL/GenBank/DDBJ databases">
        <authorList>
            <person name="Hull J."/>
        </authorList>
    </citation>
    <scope>NUCLEOTIDE SEQUENCE</scope>
</reference>
<dbReference type="PANTHER" id="PTHR19375">
    <property type="entry name" value="HEAT SHOCK PROTEIN 70KDA"/>
    <property type="match status" value="1"/>
</dbReference>
<reference evidence="4" key="1">
    <citation type="journal article" date="2014" name="PLoS ONE">
        <title>Transcriptome-Based Identification of ABC Transporters in the Western Tarnished Plant Bug Lygus hesperus.</title>
        <authorList>
            <person name="Hull J.J."/>
            <person name="Chaney K."/>
            <person name="Geib S.M."/>
            <person name="Fabrick J.A."/>
            <person name="Brent C.S."/>
            <person name="Walsh D."/>
            <person name="Lavine L.C."/>
        </authorList>
    </citation>
    <scope>NUCLEOTIDE SEQUENCE</scope>
</reference>
<dbReference type="PROSITE" id="PS00297">
    <property type="entry name" value="HSP70_1"/>
    <property type="match status" value="1"/>
</dbReference>
<dbReference type="SUPFAM" id="SSF53067">
    <property type="entry name" value="Actin-like ATPase domain"/>
    <property type="match status" value="1"/>
</dbReference>
<keyword evidence="4" id="KW-0346">Stress response</keyword>
<dbReference type="AlphaFoldDB" id="A0A0A9Z4R8"/>
<organism evidence="4">
    <name type="scientific">Lygus hesperus</name>
    <name type="common">Western plant bug</name>
    <dbReference type="NCBI Taxonomy" id="30085"/>
    <lineage>
        <taxon>Eukaryota</taxon>
        <taxon>Metazoa</taxon>
        <taxon>Ecdysozoa</taxon>
        <taxon>Arthropoda</taxon>
        <taxon>Hexapoda</taxon>
        <taxon>Insecta</taxon>
        <taxon>Pterygota</taxon>
        <taxon>Neoptera</taxon>
        <taxon>Paraneoptera</taxon>
        <taxon>Hemiptera</taxon>
        <taxon>Heteroptera</taxon>
        <taxon>Panheteroptera</taxon>
        <taxon>Cimicomorpha</taxon>
        <taxon>Miridae</taxon>
        <taxon>Mirini</taxon>
        <taxon>Lygus</taxon>
    </lineage>
</organism>
<dbReference type="Pfam" id="PF00012">
    <property type="entry name" value="HSP70"/>
    <property type="match status" value="1"/>
</dbReference>
<dbReference type="EMBL" id="GBHO01003357">
    <property type="protein sequence ID" value="JAG40247.1"/>
    <property type="molecule type" value="Transcribed_RNA"/>
</dbReference>
<dbReference type="Gene3D" id="3.30.420.40">
    <property type="match status" value="1"/>
</dbReference>
<dbReference type="InterPro" id="IPR013126">
    <property type="entry name" value="Hsp_70_fam"/>
</dbReference>
<keyword evidence="3" id="KW-0067">ATP-binding</keyword>
<evidence type="ECO:0000313" key="5">
    <source>
        <dbReference type="EMBL" id="JAQ10479.1"/>
    </source>
</evidence>
<keyword evidence="2" id="KW-0547">Nucleotide-binding</keyword>
<evidence type="ECO:0000256" key="3">
    <source>
        <dbReference type="ARBA" id="ARBA00022840"/>
    </source>
</evidence>
<dbReference type="InterPro" id="IPR043129">
    <property type="entry name" value="ATPase_NBD"/>
</dbReference>
<proteinExistence type="inferred from homology"/>
<evidence type="ECO:0000256" key="2">
    <source>
        <dbReference type="ARBA" id="ARBA00022741"/>
    </source>
</evidence>